<evidence type="ECO:0000313" key="3">
    <source>
        <dbReference type="Proteomes" id="UP000221580"/>
    </source>
</evidence>
<dbReference type="RefSeq" id="WP_027606514.1">
    <property type="nucleotide sequence ID" value="NZ_PDJN01000001.1"/>
</dbReference>
<keyword evidence="1" id="KW-0812">Transmembrane</keyword>
<protein>
    <submittedName>
        <fullName evidence="2">Uncharacterized protein</fullName>
    </submittedName>
</protein>
<comment type="caution">
    <text evidence="2">The sequence shown here is derived from an EMBL/GenBank/DDBJ whole genome shotgun (WGS) entry which is preliminary data.</text>
</comment>
<organism evidence="2 3">
    <name type="scientific">Pseudomonas poae</name>
    <dbReference type="NCBI Taxonomy" id="200451"/>
    <lineage>
        <taxon>Bacteria</taxon>
        <taxon>Pseudomonadati</taxon>
        <taxon>Pseudomonadota</taxon>
        <taxon>Gammaproteobacteria</taxon>
        <taxon>Pseudomonadales</taxon>
        <taxon>Pseudomonadaceae</taxon>
        <taxon>Pseudomonas</taxon>
    </lineage>
</organism>
<keyword evidence="1" id="KW-0472">Membrane</keyword>
<reference evidence="2 3" key="1">
    <citation type="submission" date="2017-09" db="EMBL/GenBank/DDBJ databases">
        <authorList>
            <person name="DeBolt S."/>
            <person name="Huntemann M."/>
            <person name="Clum A."/>
            <person name="Pillay M."/>
            <person name="Palaniappan K."/>
            <person name="Varghese N."/>
            <person name="Mikhailova N."/>
            <person name="Stamatis D."/>
            <person name="Reddy T."/>
            <person name="Daum C."/>
            <person name="Shapiro N."/>
            <person name="Ivanova N."/>
            <person name="Kyrpides N."/>
            <person name="Woyke T."/>
        </authorList>
    </citation>
    <scope>NUCLEOTIDE SEQUENCE [LARGE SCALE GENOMIC DNA]</scope>
    <source>
        <strain evidence="2 3">A2-S9</strain>
    </source>
</reference>
<feature type="transmembrane region" description="Helical" evidence="1">
    <location>
        <begin position="12"/>
        <end position="31"/>
    </location>
</feature>
<dbReference type="AlphaFoldDB" id="A0A7Z1K646"/>
<dbReference type="Proteomes" id="UP000221580">
    <property type="component" value="Unassembled WGS sequence"/>
</dbReference>
<name>A0A7Z1K646_9PSED</name>
<evidence type="ECO:0000256" key="1">
    <source>
        <dbReference type="SAM" id="Phobius"/>
    </source>
</evidence>
<dbReference type="EMBL" id="PDJN01000001">
    <property type="protein sequence ID" value="PFG72160.1"/>
    <property type="molecule type" value="Genomic_DNA"/>
</dbReference>
<accession>A0A7Z1K646</accession>
<keyword evidence="1" id="KW-1133">Transmembrane helix</keyword>
<gene>
    <name evidence="2" type="ORF">DM05_2542</name>
</gene>
<proteinExistence type="predicted"/>
<evidence type="ECO:0000313" key="2">
    <source>
        <dbReference type="EMBL" id="PFG72160.1"/>
    </source>
</evidence>
<sequence>MTPATPPSANSLRYFALGVLCVAMLLGGYFMQLNAKEDRQREEAAERLALCRQVERVASVATSAGLELRDTCQQLEESGSKSVTPP</sequence>
<reference evidence="2 3" key="2">
    <citation type="submission" date="2017-10" db="EMBL/GenBank/DDBJ databases">
        <title>Bacterial endophytes that colonize and modify switchgrass growth.</title>
        <authorList>
            <person name="Debolt S."/>
        </authorList>
    </citation>
    <scope>NUCLEOTIDE SEQUENCE [LARGE SCALE GENOMIC DNA]</scope>
    <source>
        <strain evidence="2 3">A2-S9</strain>
    </source>
</reference>